<evidence type="ECO:0000256" key="1">
    <source>
        <dbReference type="ARBA" id="ARBA00006056"/>
    </source>
</evidence>
<organism evidence="3 4">
    <name type="scientific">Paralimibaculum aggregatum</name>
    <dbReference type="NCBI Taxonomy" id="3036245"/>
    <lineage>
        <taxon>Bacteria</taxon>
        <taxon>Pseudomonadati</taxon>
        <taxon>Pseudomonadota</taxon>
        <taxon>Alphaproteobacteria</taxon>
        <taxon>Rhodobacterales</taxon>
        <taxon>Paracoccaceae</taxon>
        <taxon>Paralimibaculum</taxon>
    </lineage>
</organism>
<dbReference type="InterPro" id="IPR043143">
    <property type="entry name" value="Mal/L-sulf/L-lact_DH-like_NADP"/>
</dbReference>
<gene>
    <name evidence="3" type="primary">lhpD</name>
    <name evidence="3" type="ORF">LNKW23_33170</name>
</gene>
<accession>A0ABQ6LQW3</accession>
<dbReference type="Pfam" id="PF02615">
    <property type="entry name" value="Ldh_2"/>
    <property type="match status" value="1"/>
</dbReference>
<comment type="similarity">
    <text evidence="1">Belongs to the LDH2/MDH2 oxidoreductase family.</text>
</comment>
<proteinExistence type="inferred from homology"/>
<dbReference type="RefSeq" id="WP_285673056.1">
    <property type="nucleotide sequence ID" value="NZ_BSYI01000029.1"/>
</dbReference>
<dbReference type="Gene3D" id="1.10.1530.10">
    <property type="match status" value="1"/>
</dbReference>
<evidence type="ECO:0000313" key="4">
    <source>
        <dbReference type="Proteomes" id="UP001239909"/>
    </source>
</evidence>
<dbReference type="Gene3D" id="3.30.1370.60">
    <property type="entry name" value="Hypothetical oxidoreductase yiak, domain 2"/>
    <property type="match status" value="1"/>
</dbReference>
<dbReference type="PANTHER" id="PTHR11091:SF0">
    <property type="entry name" value="MALATE DEHYDROGENASE"/>
    <property type="match status" value="1"/>
</dbReference>
<keyword evidence="2" id="KW-0560">Oxidoreductase</keyword>
<evidence type="ECO:0000256" key="2">
    <source>
        <dbReference type="ARBA" id="ARBA00023002"/>
    </source>
</evidence>
<dbReference type="InterPro" id="IPR036111">
    <property type="entry name" value="Mal/L-sulfo/L-lacto_DH-like_sf"/>
</dbReference>
<keyword evidence="4" id="KW-1185">Reference proteome</keyword>
<dbReference type="SUPFAM" id="SSF89733">
    <property type="entry name" value="L-sulfolactate dehydrogenase-like"/>
    <property type="match status" value="1"/>
</dbReference>
<reference evidence="3 4" key="1">
    <citation type="submission" date="2023-04" db="EMBL/GenBank/DDBJ databases">
        <title>Marinoamorphus aggregata gen. nov., sp. Nov., isolate from tissue of brittle star Ophioplocus japonicus.</title>
        <authorList>
            <person name="Kawano K."/>
            <person name="Sawayama S."/>
            <person name="Nakagawa S."/>
        </authorList>
    </citation>
    <scope>NUCLEOTIDE SEQUENCE [LARGE SCALE GENOMIC DNA]</scope>
    <source>
        <strain evidence="3 4">NKW23</strain>
    </source>
</reference>
<name>A0ABQ6LQW3_9RHOB</name>
<dbReference type="PANTHER" id="PTHR11091">
    <property type="entry name" value="OXIDOREDUCTASE-RELATED"/>
    <property type="match status" value="1"/>
</dbReference>
<protein>
    <submittedName>
        <fullName evidence="3">Bifunctional delta(1)-pyrroline-2-carboxylate/delta(1)-piperideine-2-car boxylate reductase</fullName>
    </submittedName>
</protein>
<dbReference type="InterPro" id="IPR043144">
    <property type="entry name" value="Mal/L-sulf/L-lact_DH-like_ah"/>
</dbReference>
<sequence>MTETAGETVRLSLDALRALAVQVLERHGCSAAMAGAVADNMTAAERDGAASHGVFRLKGHVDLLKGGVVNGRAEPVLSRPAPGAVRVDAGLGFAPLALALGLPALAEAAREQGVAALTLTRTVHFAALWPEVEALADQGLVALAFTSSPPNVVPAGGRVPVFGTNPMAFAWPRPDGPPLVWDQASAAMARGEIMLHARDGHTLPEGAGIDAEGRPTTDPKAVLDGGAQLAFGGYKGALVALMVDLLAGPLFGEVTSLECGAAATMGGPQPGGELILALDPVRLGGRSDGAEALLAAIAGQEGARLPGQRRFANRARSLAEGVDLPSVLHAEIEALAAG</sequence>
<comment type="caution">
    <text evidence="3">The sequence shown here is derived from an EMBL/GenBank/DDBJ whole genome shotgun (WGS) entry which is preliminary data.</text>
</comment>
<dbReference type="EMBL" id="BSYI01000029">
    <property type="protein sequence ID" value="GMG84103.1"/>
    <property type="molecule type" value="Genomic_DNA"/>
</dbReference>
<evidence type="ECO:0000313" key="3">
    <source>
        <dbReference type="EMBL" id="GMG84103.1"/>
    </source>
</evidence>
<dbReference type="InterPro" id="IPR003767">
    <property type="entry name" value="Malate/L-lactate_DH-like"/>
</dbReference>
<dbReference type="Proteomes" id="UP001239909">
    <property type="component" value="Unassembled WGS sequence"/>
</dbReference>